<sequence length="148" mass="17172">MKAYYFFLLILVFSVLFTVSQRSQASDKSKQTHPVTSGKSSSIMPDFYLYIDSMKTGEAFTDKSDMYGYYRLLFVSSEEIRSFYVEKINIVGDGIVKLQNRYKIEDETFGININDSDFKFLQWKSPELIEVYSRGKKVVLNLTLKTSL</sequence>
<dbReference type="EMBL" id="BDCR01000004">
    <property type="protein sequence ID" value="GAT63662.1"/>
    <property type="molecule type" value="Genomic_DNA"/>
</dbReference>
<proteinExistence type="predicted"/>
<reference evidence="3" key="1">
    <citation type="submission" date="2016-04" db="EMBL/GenBank/DDBJ databases">
        <title>Draft genome sequence of Paludibacter jiangxiensis strain NM7.</title>
        <authorList>
            <person name="Qiu Y."/>
            <person name="Matsuura N."/>
            <person name="Ohashi A."/>
            <person name="Tourlousse M.D."/>
            <person name="Sekiguchi Y."/>
        </authorList>
    </citation>
    <scope>NUCLEOTIDE SEQUENCE [LARGE SCALE GENOMIC DNA]</scope>
    <source>
        <strain evidence="3">NM7</strain>
    </source>
</reference>
<dbReference type="RefSeq" id="WP_068705079.1">
    <property type="nucleotide sequence ID" value="NZ_BDCR01000004.1"/>
</dbReference>
<feature type="signal peptide" evidence="1">
    <location>
        <begin position="1"/>
        <end position="25"/>
    </location>
</feature>
<organism evidence="2 3">
    <name type="scientific">Paludibacter jiangxiensis</name>
    <dbReference type="NCBI Taxonomy" id="681398"/>
    <lineage>
        <taxon>Bacteria</taxon>
        <taxon>Pseudomonadati</taxon>
        <taxon>Bacteroidota</taxon>
        <taxon>Bacteroidia</taxon>
        <taxon>Bacteroidales</taxon>
        <taxon>Paludibacteraceae</taxon>
        <taxon>Paludibacter</taxon>
    </lineage>
</organism>
<dbReference type="Proteomes" id="UP000076586">
    <property type="component" value="Unassembled WGS sequence"/>
</dbReference>
<reference evidence="3" key="2">
    <citation type="journal article" date="2017" name="Genome Announc.">
        <title>Draft genome sequence of Paludibacter jiangxiensis NM7(T), a propionate-producing fermentative bacterium.</title>
        <authorList>
            <person name="Qiu Y.-L."/>
            <person name="Tourlousse D.M."/>
            <person name="Matsuura N."/>
            <person name="Ohashi A."/>
            <person name="Sekiguchi Y."/>
        </authorList>
    </citation>
    <scope>NUCLEOTIDE SEQUENCE [LARGE SCALE GENOMIC DNA]</scope>
    <source>
        <strain evidence="3">NM7</strain>
    </source>
</reference>
<feature type="chain" id="PRO_5007824092" evidence="1">
    <location>
        <begin position="26"/>
        <end position="148"/>
    </location>
</feature>
<keyword evidence="1" id="KW-0732">Signal</keyword>
<evidence type="ECO:0000313" key="2">
    <source>
        <dbReference type="EMBL" id="GAT63662.1"/>
    </source>
</evidence>
<name>A0A161LWQ0_9BACT</name>
<gene>
    <name evidence="2" type="ORF">PJIAN_4203</name>
</gene>
<evidence type="ECO:0000313" key="3">
    <source>
        <dbReference type="Proteomes" id="UP000076586"/>
    </source>
</evidence>
<accession>A0A161LWQ0</accession>
<comment type="caution">
    <text evidence="2">The sequence shown here is derived from an EMBL/GenBank/DDBJ whole genome shotgun (WGS) entry which is preliminary data.</text>
</comment>
<evidence type="ECO:0000256" key="1">
    <source>
        <dbReference type="SAM" id="SignalP"/>
    </source>
</evidence>
<protein>
    <submittedName>
        <fullName evidence="2">Uncharacterized protein</fullName>
    </submittedName>
</protein>
<dbReference type="AlphaFoldDB" id="A0A161LWQ0"/>
<keyword evidence="3" id="KW-1185">Reference proteome</keyword>